<feature type="compositionally biased region" description="Low complexity" evidence="1">
    <location>
        <begin position="1306"/>
        <end position="1327"/>
    </location>
</feature>
<feature type="domain" description="HNH" evidence="3">
    <location>
        <begin position="2338"/>
        <end position="2397"/>
    </location>
</feature>
<gene>
    <name evidence="4" type="ORF">KGQ19_06055</name>
</gene>
<reference evidence="4 5" key="1">
    <citation type="submission" date="2020-02" db="EMBL/GenBank/DDBJ databases">
        <title>Acidophilic actinobacteria isolated from forest soil.</title>
        <authorList>
            <person name="Golinska P."/>
        </authorList>
    </citation>
    <scope>NUCLEOTIDE SEQUENCE [LARGE SCALE GENOMIC DNA]</scope>
    <source>
        <strain evidence="4 5">NL8</strain>
    </source>
</reference>
<dbReference type="Pfam" id="PF07591">
    <property type="entry name" value="PT-HINT"/>
    <property type="match status" value="1"/>
</dbReference>
<dbReference type="Pfam" id="PF01844">
    <property type="entry name" value="HNH"/>
    <property type="match status" value="1"/>
</dbReference>
<feature type="region of interest" description="Disordered" evidence="1">
    <location>
        <begin position="200"/>
        <end position="222"/>
    </location>
</feature>
<keyword evidence="5" id="KW-1185">Reference proteome</keyword>
<dbReference type="Gene3D" id="2.180.10.10">
    <property type="entry name" value="RHS repeat-associated core"/>
    <property type="match status" value="2"/>
</dbReference>
<evidence type="ECO:0000256" key="1">
    <source>
        <dbReference type="SAM" id="MobiDB-lite"/>
    </source>
</evidence>
<dbReference type="InterPro" id="IPR006530">
    <property type="entry name" value="YD"/>
</dbReference>
<dbReference type="InterPro" id="IPR002711">
    <property type="entry name" value="HNH"/>
</dbReference>
<dbReference type="Proteomes" id="UP000730482">
    <property type="component" value="Unassembled WGS sequence"/>
</dbReference>
<keyword evidence="2" id="KW-0732">Signal</keyword>
<dbReference type="InterPro" id="IPR022385">
    <property type="entry name" value="Rhs_assc_core"/>
</dbReference>
<dbReference type="PROSITE" id="PS50818">
    <property type="entry name" value="INTEIN_C_TER"/>
    <property type="match status" value="1"/>
</dbReference>
<feature type="region of interest" description="Disordered" evidence="1">
    <location>
        <begin position="28"/>
        <end position="55"/>
    </location>
</feature>
<dbReference type="CDD" id="cd00085">
    <property type="entry name" value="HNHc"/>
    <property type="match status" value="1"/>
</dbReference>
<proteinExistence type="predicted"/>
<name>A0ABS5KK32_9ACTN</name>
<dbReference type="NCBIfam" id="TIGR01443">
    <property type="entry name" value="intein_Cterm"/>
    <property type="match status" value="1"/>
</dbReference>
<protein>
    <recommendedName>
        <fullName evidence="3">HNH domain-containing protein</fullName>
    </recommendedName>
</protein>
<dbReference type="RefSeq" id="WP_212008074.1">
    <property type="nucleotide sequence ID" value="NZ_JAAFYZ010000013.1"/>
</dbReference>
<dbReference type="NCBIfam" id="TIGR03696">
    <property type="entry name" value="Rhs_assc_core"/>
    <property type="match status" value="1"/>
</dbReference>
<organism evidence="4 5">
    <name type="scientific">Catenulispora pinistramenti</name>
    <dbReference type="NCBI Taxonomy" id="2705254"/>
    <lineage>
        <taxon>Bacteria</taxon>
        <taxon>Bacillati</taxon>
        <taxon>Actinomycetota</taxon>
        <taxon>Actinomycetes</taxon>
        <taxon>Catenulisporales</taxon>
        <taxon>Catenulisporaceae</taxon>
        <taxon>Catenulispora</taxon>
    </lineage>
</organism>
<dbReference type="Gene3D" id="1.10.30.50">
    <property type="match status" value="1"/>
</dbReference>
<dbReference type="CDD" id="cd00081">
    <property type="entry name" value="Hint"/>
    <property type="match status" value="1"/>
</dbReference>
<evidence type="ECO:0000313" key="5">
    <source>
        <dbReference type="Proteomes" id="UP000730482"/>
    </source>
</evidence>
<evidence type="ECO:0000313" key="4">
    <source>
        <dbReference type="EMBL" id="MBS2546425.1"/>
    </source>
</evidence>
<dbReference type="EMBL" id="JAAFYZ010000013">
    <property type="protein sequence ID" value="MBS2546425.1"/>
    <property type="molecule type" value="Genomic_DNA"/>
</dbReference>
<feature type="chain" id="PRO_5046267940" description="HNH domain-containing protein" evidence="2">
    <location>
        <begin position="25"/>
        <end position="2416"/>
    </location>
</feature>
<dbReference type="Gene3D" id="2.170.16.10">
    <property type="entry name" value="Hedgehog/Intein (Hint) domain"/>
    <property type="match status" value="1"/>
</dbReference>
<dbReference type="InterPro" id="IPR036844">
    <property type="entry name" value="Hint_dom_sf"/>
</dbReference>
<dbReference type="SUPFAM" id="SSF51294">
    <property type="entry name" value="Hedgehog/intein (Hint) domain"/>
    <property type="match status" value="1"/>
</dbReference>
<feature type="region of interest" description="Disordered" evidence="1">
    <location>
        <begin position="1302"/>
        <end position="1327"/>
    </location>
</feature>
<evidence type="ECO:0000259" key="3">
    <source>
        <dbReference type="Pfam" id="PF01844"/>
    </source>
</evidence>
<dbReference type="InterPro" id="IPR003615">
    <property type="entry name" value="HNH_nuc"/>
</dbReference>
<dbReference type="PANTHER" id="PTHR32305">
    <property type="match status" value="1"/>
</dbReference>
<feature type="signal peptide" evidence="2">
    <location>
        <begin position="1"/>
        <end position="24"/>
    </location>
</feature>
<dbReference type="InterPro" id="IPR050708">
    <property type="entry name" value="T6SS_VgrG/RHS"/>
</dbReference>
<dbReference type="NCBIfam" id="TIGR01643">
    <property type="entry name" value="YD_repeat_2x"/>
    <property type="match status" value="2"/>
</dbReference>
<dbReference type="PANTHER" id="PTHR32305:SF17">
    <property type="entry name" value="TRNA NUCLEASE WAPA"/>
    <property type="match status" value="1"/>
</dbReference>
<dbReference type="InterPro" id="IPR030934">
    <property type="entry name" value="Intein_C"/>
</dbReference>
<sequence length="2416" mass="253526">MAVAVALSATLVAGVIAGAPTALASKSKNHELWSPRPLTQSPSIPGTPKTGAAPKTVQQALKQQTTVPVPAPVWPAGGSVVVDTGSAAQSGSAAQVPGQPVWISGSSHASQPEGTSAKLDASAAEPAPAKVAVQMATQAQAQAAGVKGVLLTVARADGDNDSSSVRIGLDDTAFAAAYGAGWSSRLHWVQLPACALTTPSDPACERQTPIPSSRSASDQRVEADVALPAPASTVQPKAAGANTTAAAPNPLGSSASAPVVLAAVAAPSGPTGSFQATSVKASDSWGTDGNTGGFSYGYPIAVPPTLGGAAPGIALGYDSADADGQTAAANNQSGQLGQGWSWAPGFIERSYTACVNDHQPYSPDLCYGKQNATLNLAGHSGTLVLDDTSKVWKLMSDDGTQIQQLLGDPFGANGDHDGEYWVVTTNDGTKYYFGAGHLPTGTNLGTPSNSVWTEPVYGADPGTPCHASTFAASVCTKAWRWNLDYVVDVNGNLTSYGYQTETNYFTTGVTDTSNGSLVQYIRGGYPTAVSYGQTLAEAAAGGKSAAQVQFTVAERCLAGATACDPKNYSNNIFSGNWPDVPTDQMCPSSGACGNDSPTFFTTKMITGIATQVLKNGGYAPVDSYQLTYSFADPNDSPGRPVDSTGKALWLSSIQRTAVNGLTPVTLAPVVFYPKMLDNRVAGLSANGTAMPPFRHPRMWMISTETGETTTVDYNSPQCNNDPKLGKVVMPSAPGTDTLLCFQQTWTPRGMASVADWFNKYVVTAVTTSAGNSGLGTSSPDHITTYTYGGLPAWHTSDNELDYAPGSKATWDQFRGYPQVSVTSGNPSSSDPITKTVSTYLRGMDQDLSIDSAGKSSIPPVRVTDSLGATGAQGIVDDVALAGSMLETDTYNGSTIVSKKVSVPWLSAPTAQHVRTGGLPTVRARMHGLQTSKGADLLASGAWRNSATTNAYDSLGRLSTADDLGDGTASSPETCTTTTYASFTNQPQWKDYVFENTTVAGPCGTKPSTTATVADTRTFYGAQASPGTGAVSSTFDGSKAPDAAYTQVIDHYDANAGAVYATTSASTYDGYGRAVTATDIPSNQTTKTDFAPAGGALPTSVTVTSPAGWTSTTTIDPARNLPLHKTDANGRVTDETYDALGRLTAVWSPDRKQATQSPNQKFTYLIPTFTPSAPNHMAGLNTPISVLTETLREDGTYAKSYIYYDSMMQKVQTQDTAPDASSNGWLFSNTFYDSHGWVVGAHEPFFNDQAQAGVPQIFDDGAVPGSDRTSYDAVGRSVSTTFFAHANPQWTSTAVYRGADEVDRNPPTDATPGATAAGVSGATGTPTTTITDVNGRVTQTWVYRQGIATATGNAGDADVTTYTYFPSGKKASVTDPTGKNVWTWNYDLRGRLASQHDPDAGTSQTFYNAADQIDHTVDARGQSLYYSYDTLGRKTGEFANASNGPQLAGWTYDAQAKGLPSTSVRYSGGGTYTTAVTGYSPTYKPLGSVLTVNAPSGSPDAPFNGNYQTTTHYKPVTENVQSVDYSDLGPLAAETVSYSYNQNGLLASAGGAAEYLTGQAYDRLGRPVRTTLGDMPLQAVQTTTYDDGTGRRLSDLFDKENASGPLDSINYLYNQEGKLKAVQDAQLGGQTDNQCFNYDYAGRVSQAWTDTGGTRVLSPNSPVFSAANVGACNNDTKPPTPSSASSQVGGPAPYWTGYSYDQMGDRLSDVTHDVTGNTAKDIAHTYDYPAAGADQPHASTGTTTKTGAAVTSNDAYQYDAAGNTTLRKIGSSNNQTLTWDAEGDLAQVQDQATGKSTSYLYDADGALLIQRDDNDDTLYVAGQELHRNPLTGATTGKRFIQTPSGAVVVESSDGTLDYEFTDSQHTAAVDIDAMTLNMQRRYFDPYGNQRNAAAGAPTSWPDTHAFLGKPQDTTTGLDILGARQYDPQAGRFLSADPVFEAGDPGQMGGYSYSGDDPVNASDPTGLIGCDQACTERMNKKDWQADQDTANELKQEDYQNTIDTPQAWGKIKTKWSNPSYVVHRLNAHDDDIAAENARAQARKQRAAAAAAAAAAKKKQHHGWFGALKTAANFAYHASGAADVVGCITDPSVGGCIQAAITIGTVIGTGGESIALEGLETLGKDALEGAMSYAGKEAGEEAAGELAVNAAKDAEDLPGASCVLHSFKGDTPVLMADGSAKPISRIQVGDKIKNAAPGADDQTHTVDIVHVTYTDKDFTSLTVGTPNGPKTITTTQNHPFYDYTAGQFVGAGSLQPGEQLQTTDTGRVTVLAVGNYTGSMVTYDLTIDGLHTYYVEAGDTPVLVHNCGTSLNDRAGEDFTDAGRQQVYDDNAAKNGGEYKCDYCGRTVERRASRDADGNRISGRPDDAQIDHEIPKVQGGCGAAHNGCVACRACNRDKSAKTVEEWDNELRDFLNEEDR</sequence>
<accession>A0ABS5KK32</accession>
<comment type="caution">
    <text evidence="4">The sequence shown here is derived from an EMBL/GenBank/DDBJ whole genome shotgun (WGS) entry which is preliminary data.</text>
</comment>
<evidence type="ECO:0000256" key="2">
    <source>
        <dbReference type="SAM" id="SignalP"/>
    </source>
</evidence>